<dbReference type="Pfam" id="PF20684">
    <property type="entry name" value="Fung_rhodopsin"/>
    <property type="match status" value="1"/>
</dbReference>
<sequence length="393" mass="43560">MALDSEEVGMIVTNSIFIGLAFFAVVLRLYVRKSQQMGFKADDFLIIASWLIAAGLATSNIVGVPVGGFGVPFPQLSDEKATQFLKILFVQQFWYIFAVAFVKFSVLCFYGRIFTQQRRYPVVVFVFLGIVGAWLVAFFFATLFQVYPIWCNWTFCPTPLTDYSLMYALCSATDIAIDICILCIPVFFIRKLHLNKTQKIGLTGIFGIGVFCVVASTVRLAYTVIFIQADPTSDFAADFGRKLLSVPLHTGLLMTLPAAIVATIMWSGIEASSSIICANLPTYWPLIRKSRSLTYLKSSFKSMFSSRGSPRHSDKTGSKASGPYSGPYQKQSAGKEGSSTEHIVRTEIQSRNQDPIKGHGATWMRLGDEGSRERRDIEMGVIRVDTRMSTGSG</sequence>
<feature type="transmembrane region" description="Helical" evidence="7">
    <location>
        <begin position="200"/>
        <end position="227"/>
    </location>
</feature>
<evidence type="ECO:0000256" key="2">
    <source>
        <dbReference type="ARBA" id="ARBA00022692"/>
    </source>
</evidence>
<feature type="transmembrane region" description="Helical" evidence="7">
    <location>
        <begin position="93"/>
        <end position="110"/>
    </location>
</feature>
<dbReference type="GO" id="GO:0016020">
    <property type="term" value="C:membrane"/>
    <property type="evidence" value="ECO:0007669"/>
    <property type="project" value="UniProtKB-SubCell"/>
</dbReference>
<proteinExistence type="inferred from homology"/>
<evidence type="ECO:0000256" key="6">
    <source>
        <dbReference type="SAM" id="MobiDB-lite"/>
    </source>
</evidence>
<feature type="transmembrane region" description="Helical" evidence="7">
    <location>
        <begin position="43"/>
        <end position="73"/>
    </location>
</feature>
<keyword evidence="4 7" id="KW-0472">Membrane</keyword>
<comment type="similarity">
    <text evidence="5">Belongs to the SAT4 family.</text>
</comment>
<feature type="region of interest" description="Disordered" evidence="6">
    <location>
        <begin position="303"/>
        <end position="371"/>
    </location>
</feature>
<keyword evidence="3 7" id="KW-1133">Transmembrane helix</keyword>
<evidence type="ECO:0000313" key="10">
    <source>
        <dbReference type="Proteomes" id="UP000800092"/>
    </source>
</evidence>
<dbReference type="InterPro" id="IPR052337">
    <property type="entry name" value="SAT4-like"/>
</dbReference>
<dbReference type="PANTHER" id="PTHR33048">
    <property type="entry name" value="PTH11-LIKE INTEGRAL MEMBRANE PROTEIN (AFU_ORTHOLOGUE AFUA_5G11245)"/>
    <property type="match status" value="1"/>
</dbReference>
<evidence type="ECO:0000259" key="8">
    <source>
        <dbReference type="Pfam" id="PF20684"/>
    </source>
</evidence>
<protein>
    <recommendedName>
        <fullName evidence="8">Rhodopsin domain-containing protein</fullName>
    </recommendedName>
</protein>
<dbReference type="PANTHER" id="PTHR33048:SF18">
    <property type="entry name" value="INTEGRAL MEMBRANE PROTEIN"/>
    <property type="match status" value="1"/>
</dbReference>
<dbReference type="EMBL" id="ML991791">
    <property type="protein sequence ID" value="KAF2235433.1"/>
    <property type="molecule type" value="Genomic_DNA"/>
</dbReference>
<dbReference type="AlphaFoldDB" id="A0A6A6HD61"/>
<dbReference type="InterPro" id="IPR049326">
    <property type="entry name" value="Rhodopsin_dom_fungi"/>
</dbReference>
<keyword evidence="2 7" id="KW-0812">Transmembrane</keyword>
<evidence type="ECO:0000256" key="4">
    <source>
        <dbReference type="ARBA" id="ARBA00023136"/>
    </source>
</evidence>
<name>A0A6A6HD61_VIRVR</name>
<feature type="transmembrane region" description="Helical" evidence="7">
    <location>
        <begin position="247"/>
        <end position="266"/>
    </location>
</feature>
<dbReference type="Proteomes" id="UP000800092">
    <property type="component" value="Unassembled WGS sequence"/>
</dbReference>
<reference evidence="9" key="1">
    <citation type="journal article" date="2020" name="Stud. Mycol.">
        <title>101 Dothideomycetes genomes: a test case for predicting lifestyles and emergence of pathogens.</title>
        <authorList>
            <person name="Haridas S."/>
            <person name="Albert R."/>
            <person name="Binder M."/>
            <person name="Bloem J."/>
            <person name="Labutti K."/>
            <person name="Salamov A."/>
            <person name="Andreopoulos B."/>
            <person name="Baker S."/>
            <person name="Barry K."/>
            <person name="Bills G."/>
            <person name="Bluhm B."/>
            <person name="Cannon C."/>
            <person name="Castanera R."/>
            <person name="Culley D."/>
            <person name="Daum C."/>
            <person name="Ezra D."/>
            <person name="Gonzalez J."/>
            <person name="Henrissat B."/>
            <person name="Kuo A."/>
            <person name="Liang C."/>
            <person name="Lipzen A."/>
            <person name="Lutzoni F."/>
            <person name="Magnuson J."/>
            <person name="Mondo S."/>
            <person name="Nolan M."/>
            <person name="Ohm R."/>
            <person name="Pangilinan J."/>
            <person name="Park H.-J."/>
            <person name="Ramirez L."/>
            <person name="Alfaro M."/>
            <person name="Sun H."/>
            <person name="Tritt A."/>
            <person name="Yoshinaga Y."/>
            <person name="Zwiers L.-H."/>
            <person name="Turgeon B."/>
            <person name="Goodwin S."/>
            <person name="Spatafora J."/>
            <person name="Crous P."/>
            <person name="Grigoriev I."/>
        </authorList>
    </citation>
    <scope>NUCLEOTIDE SEQUENCE</scope>
    <source>
        <strain evidence="9">Tuck. ex Michener</strain>
    </source>
</reference>
<evidence type="ECO:0000256" key="1">
    <source>
        <dbReference type="ARBA" id="ARBA00004141"/>
    </source>
</evidence>
<evidence type="ECO:0000256" key="7">
    <source>
        <dbReference type="SAM" id="Phobius"/>
    </source>
</evidence>
<accession>A0A6A6HD61</accession>
<feature type="transmembrane region" description="Helical" evidence="7">
    <location>
        <begin position="12"/>
        <end position="31"/>
    </location>
</feature>
<feature type="transmembrane region" description="Helical" evidence="7">
    <location>
        <begin position="122"/>
        <end position="144"/>
    </location>
</feature>
<gene>
    <name evidence="9" type="ORF">EV356DRAFT_118098</name>
</gene>
<feature type="domain" description="Rhodopsin" evidence="8">
    <location>
        <begin position="27"/>
        <end position="289"/>
    </location>
</feature>
<keyword evidence="10" id="KW-1185">Reference proteome</keyword>
<feature type="transmembrane region" description="Helical" evidence="7">
    <location>
        <begin position="164"/>
        <end position="188"/>
    </location>
</feature>
<dbReference type="OrthoDB" id="5398388at2759"/>
<evidence type="ECO:0000256" key="5">
    <source>
        <dbReference type="ARBA" id="ARBA00038359"/>
    </source>
</evidence>
<comment type="subcellular location">
    <subcellularLocation>
        <location evidence="1">Membrane</location>
        <topology evidence="1">Multi-pass membrane protein</topology>
    </subcellularLocation>
</comment>
<evidence type="ECO:0000313" key="9">
    <source>
        <dbReference type="EMBL" id="KAF2235433.1"/>
    </source>
</evidence>
<organism evidence="9 10">
    <name type="scientific">Viridothelium virens</name>
    <name type="common">Speckled blister lichen</name>
    <name type="synonym">Trypethelium virens</name>
    <dbReference type="NCBI Taxonomy" id="1048519"/>
    <lineage>
        <taxon>Eukaryota</taxon>
        <taxon>Fungi</taxon>
        <taxon>Dikarya</taxon>
        <taxon>Ascomycota</taxon>
        <taxon>Pezizomycotina</taxon>
        <taxon>Dothideomycetes</taxon>
        <taxon>Dothideomycetes incertae sedis</taxon>
        <taxon>Trypetheliales</taxon>
        <taxon>Trypetheliaceae</taxon>
        <taxon>Viridothelium</taxon>
    </lineage>
</organism>
<evidence type="ECO:0000256" key="3">
    <source>
        <dbReference type="ARBA" id="ARBA00022989"/>
    </source>
</evidence>